<keyword evidence="3" id="KW-1185">Reference proteome</keyword>
<dbReference type="PANTHER" id="PTHR37947:SF1">
    <property type="entry name" value="BLL2462 PROTEIN"/>
    <property type="match status" value="1"/>
</dbReference>
<dbReference type="AlphaFoldDB" id="A0A1G9KH03"/>
<feature type="transmembrane region" description="Helical" evidence="1">
    <location>
        <begin position="39"/>
        <end position="61"/>
    </location>
</feature>
<evidence type="ECO:0000313" key="2">
    <source>
        <dbReference type="EMBL" id="SDL48971.1"/>
    </source>
</evidence>
<keyword evidence="1" id="KW-0472">Membrane</keyword>
<evidence type="ECO:0000313" key="3">
    <source>
        <dbReference type="Proteomes" id="UP000198901"/>
    </source>
</evidence>
<accession>A0A1G9KH03</accession>
<sequence length="685" mass="76642">MNVVFQSSPWWILLCLLAGGLYAFLLYQPQPSWSKRTNLLLAALRFLSVTGLCLLLLNLLLRQTEVRVEKKTVVLALDNSASLGKAGAAAIPGLQSLRESLEDKGYAVEWQTLQDRPPATLDSVRFNQKTTDLSRLLGTVKSNFEGRNVTDVILLSDGIVNQGTSPAFGSYSFPIHTIAVGDTVPKKDVSIKSVYANQIAYLGNQFPVQAEVRADGYAGRSATVTLRRGGEVVGQQAVSFPRESNVVSVQFLAQAQAKGVQHLVVEVSPLPGEHTVQNNRRDVYVEVIDGRQKILLVASAPHPDIKALRSIIEKNENLEFQFQIVNPLSPAPATDQKYDLVIFHQQPDQTNSSAGYLKKWLDSGTPVFWIVGAQTNLNALNNLQQAAQVLSQGSQTDQVTGFYNRNFTRLNLDAAQMELIRKLPPMTVPFGDVRVLANSEVVLYQKKNNVETTKPLLLLHSGGRRSAVLLGEGLWEWRLEEYNLTEKQEVVDGLFTKIIQYLSSKDDKRKLRVYPVQNQFQTEERVSFETEIYNDIYERIYGQTVNLKVTGEKGEPRTYSYTASQSRFDISNLPAGVYHYSATAKVLGKDESAAGQFVVRDEQMELSNTTADFNLLRQLSQQTSGHFYLASQIPELTARLEKRDTPDRISSTEDLREAINLRWVFFLLVALLTLEWGVRKFMGGY</sequence>
<keyword evidence="1" id="KW-0812">Transmembrane</keyword>
<dbReference type="SUPFAM" id="SSF52317">
    <property type="entry name" value="Class I glutamine amidotransferase-like"/>
    <property type="match status" value="1"/>
</dbReference>
<keyword evidence="1" id="KW-1133">Transmembrane helix</keyword>
<protein>
    <recommendedName>
        <fullName evidence="4">VWA domain-containing protein</fullName>
    </recommendedName>
</protein>
<organism evidence="2 3">
    <name type="scientific">Siphonobacter aquaeclarae</name>
    <dbReference type="NCBI Taxonomy" id="563176"/>
    <lineage>
        <taxon>Bacteria</taxon>
        <taxon>Pseudomonadati</taxon>
        <taxon>Bacteroidota</taxon>
        <taxon>Cytophagia</taxon>
        <taxon>Cytophagales</taxon>
        <taxon>Cytophagaceae</taxon>
        <taxon>Siphonobacter</taxon>
    </lineage>
</organism>
<evidence type="ECO:0000256" key="1">
    <source>
        <dbReference type="SAM" id="Phobius"/>
    </source>
</evidence>
<dbReference type="OrthoDB" id="9763076at2"/>
<dbReference type="STRING" id="563176.SAMN04488090_1014"/>
<name>A0A1G9KH03_9BACT</name>
<dbReference type="InterPro" id="IPR029062">
    <property type="entry name" value="Class_I_gatase-like"/>
</dbReference>
<gene>
    <name evidence="2" type="ORF">SAMN04488090_1014</name>
</gene>
<dbReference type="Proteomes" id="UP000198901">
    <property type="component" value="Unassembled WGS sequence"/>
</dbReference>
<feature type="transmembrane region" description="Helical" evidence="1">
    <location>
        <begin position="6"/>
        <end position="27"/>
    </location>
</feature>
<reference evidence="2 3" key="1">
    <citation type="submission" date="2016-10" db="EMBL/GenBank/DDBJ databases">
        <authorList>
            <person name="de Groot N.N."/>
        </authorList>
    </citation>
    <scope>NUCLEOTIDE SEQUENCE [LARGE SCALE GENOMIC DNA]</scope>
    <source>
        <strain evidence="2 3">DSM 21668</strain>
    </source>
</reference>
<dbReference type="RefSeq" id="WP_093198631.1">
    <property type="nucleotide sequence ID" value="NZ_FNGS01000002.1"/>
</dbReference>
<proteinExistence type="predicted"/>
<dbReference type="PANTHER" id="PTHR37947">
    <property type="entry name" value="BLL2462 PROTEIN"/>
    <property type="match status" value="1"/>
</dbReference>
<dbReference type="EMBL" id="FNGS01000002">
    <property type="protein sequence ID" value="SDL48971.1"/>
    <property type="molecule type" value="Genomic_DNA"/>
</dbReference>
<evidence type="ECO:0008006" key="4">
    <source>
        <dbReference type="Google" id="ProtNLM"/>
    </source>
</evidence>